<dbReference type="PROSITE" id="PS50059">
    <property type="entry name" value="FKBP_PPIASE"/>
    <property type="match status" value="1"/>
</dbReference>
<dbReference type="EC" id="5.2.1.8" evidence="10"/>
<evidence type="ECO:0000313" key="12">
    <source>
        <dbReference type="EMBL" id="GGZ18631.1"/>
    </source>
</evidence>
<keyword evidence="4" id="KW-0963">Cytoplasm</keyword>
<dbReference type="AlphaFoldDB" id="A0A918PPY3"/>
<dbReference type="GO" id="GO:0005737">
    <property type="term" value="C:cytoplasm"/>
    <property type="evidence" value="ECO:0007669"/>
    <property type="project" value="UniProtKB-SubCell"/>
</dbReference>
<feature type="domain" description="PPIase FKBP-type" evidence="11">
    <location>
        <begin position="77"/>
        <end position="177"/>
    </location>
</feature>
<dbReference type="SUPFAM" id="SSF54534">
    <property type="entry name" value="FKBP-like"/>
    <property type="match status" value="1"/>
</dbReference>
<evidence type="ECO:0000256" key="8">
    <source>
        <dbReference type="ARBA" id="ARBA00037071"/>
    </source>
</evidence>
<organism evidence="12 13">
    <name type="scientific">Echinicola pacifica</name>
    <dbReference type="NCBI Taxonomy" id="346377"/>
    <lineage>
        <taxon>Bacteria</taxon>
        <taxon>Pseudomonadati</taxon>
        <taxon>Bacteroidota</taxon>
        <taxon>Cytophagia</taxon>
        <taxon>Cytophagales</taxon>
        <taxon>Cyclobacteriaceae</taxon>
        <taxon>Echinicola</taxon>
    </lineage>
</organism>
<dbReference type="Gene3D" id="3.10.50.40">
    <property type="match status" value="1"/>
</dbReference>
<comment type="similarity">
    <text evidence="3 10">Belongs to the FKBP-type PPIase family.</text>
</comment>
<evidence type="ECO:0000256" key="4">
    <source>
        <dbReference type="ARBA" id="ARBA00022490"/>
    </source>
</evidence>
<comment type="function">
    <text evidence="8">Also involved in hydrogenase metallocenter assembly, probably by participating in the nickel insertion step. This function in hydrogenase biosynthesis requires chaperone activity and the presence of the metal-binding domain, but not PPIase activity.</text>
</comment>
<evidence type="ECO:0000313" key="13">
    <source>
        <dbReference type="Proteomes" id="UP000619457"/>
    </source>
</evidence>
<dbReference type="Pfam" id="PF00254">
    <property type="entry name" value="FKBP_C"/>
    <property type="match status" value="1"/>
</dbReference>
<reference evidence="12" key="1">
    <citation type="journal article" date="2014" name="Int. J. Syst. Evol. Microbiol.">
        <title>Complete genome sequence of Corynebacterium casei LMG S-19264T (=DSM 44701T), isolated from a smear-ripened cheese.</title>
        <authorList>
            <consortium name="US DOE Joint Genome Institute (JGI-PGF)"/>
            <person name="Walter F."/>
            <person name="Albersmeier A."/>
            <person name="Kalinowski J."/>
            <person name="Ruckert C."/>
        </authorList>
    </citation>
    <scope>NUCLEOTIDE SEQUENCE</scope>
    <source>
        <strain evidence="12">KCTC 12368</strain>
    </source>
</reference>
<protein>
    <recommendedName>
        <fullName evidence="10">Peptidyl-prolyl cis-trans isomerase</fullName>
        <ecNumber evidence="10">5.2.1.8</ecNumber>
    </recommendedName>
</protein>
<evidence type="ECO:0000256" key="9">
    <source>
        <dbReference type="PROSITE-ProRule" id="PRU00277"/>
    </source>
</evidence>
<accession>A0A918PPY3</accession>
<dbReference type="GO" id="GO:0003755">
    <property type="term" value="F:peptidyl-prolyl cis-trans isomerase activity"/>
    <property type="evidence" value="ECO:0007669"/>
    <property type="project" value="UniProtKB-UniRule"/>
</dbReference>
<sequence length="177" mass="19540">MKAFNQVIIAALFAGLFASCVEDQETPLEIFERDLAAIEAYIQDTDYSYVLLDQDEENGIALLYGSTSDSGVKAEAGDQISVHYTLRLLDESLLQTTVEATAIAEGMYDENAAYEPYSYQYLTNSVIYGFDYAISKMEVGDKARVIIPSYYAYGASARNGIPANSVLIFDLELVEVD</sequence>
<dbReference type="PANTHER" id="PTHR47861">
    <property type="entry name" value="FKBP-TYPE PEPTIDYL-PROLYL CIS-TRANS ISOMERASE SLYD"/>
    <property type="match status" value="1"/>
</dbReference>
<comment type="catalytic activity">
    <reaction evidence="1 9 10">
        <text>[protein]-peptidylproline (omega=180) = [protein]-peptidylproline (omega=0)</text>
        <dbReference type="Rhea" id="RHEA:16237"/>
        <dbReference type="Rhea" id="RHEA-COMP:10747"/>
        <dbReference type="Rhea" id="RHEA-COMP:10748"/>
        <dbReference type="ChEBI" id="CHEBI:83833"/>
        <dbReference type="ChEBI" id="CHEBI:83834"/>
        <dbReference type="EC" id="5.2.1.8"/>
    </reaction>
</comment>
<keyword evidence="6" id="KW-0143">Chaperone</keyword>
<gene>
    <name evidence="12" type="ORF">GCM10007049_08600</name>
</gene>
<evidence type="ECO:0000256" key="3">
    <source>
        <dbReference type="ARBA" id="ARBA00006577"/>
    </source>
</evidence>
<dbReference type="InterPro" id="IPR001179">
    <property type="entry name" value="PPIase_FKBP_dom"/>
</dbReference>
<dbReference type="PROSITE" id="PS51257">
    <property type="entry name" value="PROKAR_LIPOPROTEIN"/>
    <property type="match status" value="1"/>
</dbReference>
<comment type="subcellular location">
    <subcellularLocation>
        <location evidence="2">Cytoplasm</location>
    </subcellularLocation>
</comment>
<evidence type="ECO:0000256" key="6">
    <source>
        <dbReference type="ARBA" id="ARBA00023186"/>
    </source>
</evidence>
<dbReference type="InterPro" id="IPR046357">
    <property type="entry name" value="PPIase_dom_sf"/>
</dbReference>
<reference evidence="12" key="2">
    <citation type="submission" date="2020-09" db="EMBL/GenBank/DDBJ databases">
        <authorList>
            <person name="Sun Q."/>
            <person name="Kim S."/>
        </authorList>
    </citation>
    <scope>NUCLEOTIDE SEQUENCE</scope>
    <source>
        <strain evidence="12">KCTC 12368</strain>
    </source>
</reference>
<dbReference type="PANTHER" id="PTHR47861:SF3">
    <property type="entry name" value="FKBP-TYPE PEPTIDYL-PROLYL CIS-TRANS ISOMERASE SLYD"/>
    <property type="match status" value="1"/>
</dbReference>
<dbReference type="EMBL" id="BMWX01000002">
    <property type="protein sequence ID" value="GGZ18631.1"/>
    <property type="molecule type" value="Genomic_DNA"/>
</dbReference>
<evidence type="ECO:0000256" key="10">
    <source>
        <dbReference type="RuleBase" id="RU003915"/>
    </source>
</evidence>
<keyword evidence="13" id="KW-1185">Reference proteome</keyword>
<dbReference type="Proteomes" id="UP000619457">
    <property type="component" value="Unassembled WGS sequence"/>
</dbReference>
<dbReference type="RefSeq" id="WP_018472636.1">
    <property type="nucleotide sequence ID" value="NZ_BMWX01000002.1"/>
</dbReference>
<evidence type="ECO:0000256" key="5">
    <source>
        <dbReference type="ARBA" id="ARBA00023110"/>
    </source>
</evidence>
<proteinExistence type="inferred from homology"/>
<name>A0A918PPY3_9BACT</name>
<comment type="caution">
    <text evidence="12">The sequence shown here is derived from an EMBL/GenBank/DDBJ whole genome shotgun (WGS) entry which is preliminary data.</text>
</comment>
<dbReference type="GO" id="GO:0042026">
    <property type="term" value="P:protein refolding"/>
    <property type="evidence" value="ECO:0007669"/>
    <property type="project" value="UniProtKB-ARBA"/>
</dbReference>
<evidence type="ECO:0000256" key="2">
    <source>
        <dbReference type="ARBA" id="ARBA00004496"/>
    </source>
</evidence>
<keyword evidence="5 9" id="KW-0697">Rotamase</keyword>
<evidence type="ECO:0000259" key="11">
    <source>
        <dbReference type="PROSITE" id="PS50059"/>
    </source>
</evidence>
<evidence type="ECO:0000256" key="7">
    <source>
        <dbReference type="ARBA" id="ARBA00023235"/>
    </source>
</evidence>
<evidence type="ECO:0000256" key="1">
    <source>
        <dbReference type="ARBA" id="ARBA00000971"/>
    </source>
</evidence>
<keyword evidence="7 9" id="KW-0413">Isomerase</keyword>